<dbReference type="InterPro" id="IPR000305">
    <property type="entry name" value="GIY-YIG_endonuc"/>
</dbReference>
<organism evidence="3 4">
    <name type="scientific">Candidatus Nomurabacteria bacterium GW2011_GWF1_31_48</name>
    <dbReference type="NCBI Taxonomy" id="1618767"/>
    <lineage>
        <taxon>Bacteria</taxon>
        <taxon>Candidatus Nomuraibacteriota</taxon>
    </lineage>
</organism>
<sequence length="82" mass="9799">MFNIYVLRSLKNGKRYVGFTSKSTKERLMEHNSGKNSFTRQNKPFMLIYSEEYKTKIEAMKREKFLKSGQGRKFLDNINIRP</sequence>
<proteinExistence type="inferred from homology"/>
<dbReference type="AlphaFoldDB" id="A0A0G0AUD0"/>
<evidence type="ECO:0000256" key="1">
    <source>
        <dbReference type="ARBA" id="ARBA00007435"/>
    </source>
</evidence>
<dbReference type="EMBL" id="LBOG01000003">
    <property type="protein sequence ID" value="KKP30260.1"/>
    <property type="molecule type" value="Genomic_DNA"/>
</dbReference>
<name>A0A0G0AUD0_9BACT</name>
<dbReference type="Proteomes" id="UP000034934">
    <property type="component" value="Unassembled WGS sequence"/>
</dbReference>
<evidence type="ECO:0000259" key="2">
    <source>
        <dbReference type="PROSITE" id="PS50164"/>
    </source>
</evidence>
<evidence type="ECO:0000313" key="4">
    <source>
        <dbReference type="Proteomes" id="UP000034934"/>
    </source>
</evidence>
<comment type="similarity">
    <text evidence="1">Belongs to the UPF0213 family.</text>
</comment>
<protein>
    <submittedName>
        <fullName evidence="3">Excinuclease ABC C subunit domain protein</fullName>
    </submittedName>
</protein>
<accession>A0A0G0AUD0</accession>
<dbReference type="InterPro" id="IPR035901">
    <property type="entry name" value="GIY-YIG_endonuc_sf"/>
</dbReference>
<dbReference type="Pfam" id="PF01541">
    <property type="entry name" value="GIY-YIG"/>
    <property type="match status" value="1"/>
</dbReference>
<dbReference type="PANTHER" id="PTHR34477:SF1">
    <property type="entry name" value="UPF0213 PROTEIN YHBQ"/>
    <property type="match status" value="1"/>
</dbReference>
<dbReference type="InterPro" id="IPR050190">
    <property type="entry name" value="UPF0213_domain"/>
</dbReference>
<dbReference type="CDD" id="cd10449">
    <property type="entry name" value="GIY-YIG_SLX1_like"/>
    <property type="match status" value="1"/>
</dbReference>
<dbReference type="Gene3D" id="3.40.1440.10">
    <property type="entry name" value="GIY-YIG endonuclease"/>
    <property type="match status" value="1"/>
</dbReference>
<reference evidence="3 4" key="1">
    <citation type="journal article" date="2015" name="Nature">
        <title>rRNA introns, odd ribosomes, and small enigmatic genomes across a large radiation of phyla.</title>
        <authorList>
            <person name="Brown C.T."/>
            <person name="Hug L.A."/>
            <person name="Thomas B.C."/>
            <person name="Sharon I."/>
            <person name="Castelle C.J."/>
            <person name="Singh A."/>
            <person name="Wilkins M.J."/>
            <person name="Williams K.H."/>
            <person name="Banfield J.F."/>
        </authorList>
    </citation>
    <scope>NUCLEOTIDE SEQUENCE [LARGE SCALE GENOMIC DNA]</scope>
</reference>
<comment type="caution">
    <text evidence="3">The sequence shown here is derived from an EMBL/GenBank/DDBJ whole genome shotgun (WGS) entry which is preliminary data.</text>
</comment>
<evidence type="ECO:0000313" key="3">
    <source>
        <dbReference type="EMBL" id="KKP30260.1"/>
    </source>
</evidence>
<gene>
    <name evidence="3" type="ORF">UR19_C0003G0096</name>
</gene>
<dbReference type="PANTHER" id="PTHR34477">
    <property type="entry name" value="UPF0213 PROTEIN YHBQ"/>
    <property type="match status" value="1"/>
</dbReference>
<dbReference type="PROSITE" id="PS50164">
    <property type="entry name" value="GIY_YIG"/>
    <property type="match status" value="1"/>
</dbReference>
<feature type="domain" description="GIY-YIG" evidence="2">
    <location>
        <begin position="1"/>
        <end position="78"/>
    </location>
</feature>
<dbReference type="SUPFAM" id="SSF82771">
    <property type="entry name" value="GIY-YIG endonuclease"/>
    <property type="match status" value="1"/>
</dbReference>